<dbReference type="Pfam" id="PF00239">
    <property type="entry name" value="Resolvase"/>
    <property type="match status" value="1"/>
</dbReference>
<keyword evidence="3" id="KW-0233">DNA recombination</keyword>
<evidence type="ECO:0000256" key="1">
    <source>
        <dbReference type="ARBA" id="ARBA00022908"/>
    </source>
</evidence>
<evidence type="ECO:0000259" key="6">
    <source>
        <dbReference type="PROSITE" id="PS51736"/>
    </source>
</evidence>
<dbReference type="GO" id="GO:0000150">
    <property type="term" value="F:DNA strand exchange activity"/>
    <property type="evidence" value="ECO:0007669"/>
    <property type="project" value="InterPro"/>
</dbReference>
<dbReference type="InterPro" id="IPR038109">
    <property type="entry name" value="DNA_bind_recomb_sf"/>
</dbReference>
<dbReference type="PROSITE" id="PS00397">
    <property type="entry name" value="RECOMBINASES_1"/>
    <property type="match status" value="1"/>
</dbReference>
<dbReference type="PANTHER" id="PTHR30461">
    <property type="entry name" value="DNA-INVERTASE FROM LAMBDOID PROPHAGE"/>
    <property type="match status" value="1"/>
</dbReference>
<evidence type="ECO:0000256" key="5">
    <source>
        <dbReference type="PROSITE-ProRule" id="PRU10137"/>
    </source>
</evidence>
<reference evidence="8 9" key="1">
    <citation type="submission" date="2019-04" db="EMBL/GenBank/DDBJ databases">
        <authorList>
            <person name="Schori C."/>
            <person name="Ahrens C."/>
        </authorList>
    </citation>
    <scope>NUCLEOTIDE SEQUENCE [LARGE SCALE GENOMIC DNA]</scope>
    <source>
        <strain evidence="8 9">DSM 2950</strain>
    </source>
</reference>
<dbReference type="SMART" id="SM00857">
    <property type="entry name" value="Resolvase"/>
    <property type="match status" value="1"/>
</dbReference>
<dbReference type="InterPro" id="IPR006118">
    <property type="entry name" value="Recombinase_CS"/>
</dbReference>
<evidence type="ECO:0000256" key="2">
    <source>
        <dbReference type="ARBA" id="ARBA00023125"/>
    </source>
</evidence>
<dbReference type="CDD" id="cd00338">
    <property type="entry name" value="Ser_Recombinase"/>
    <property type="match status" value="1"/>
</dbReference>
<dbReference type="InterPro" id="IPR011109">
    <property type="entry name" value="DNA_bind_recombinase_dom"/>
</dbReference>
<evidence type="ECO:0000313" key="9">
    <source>
        <dbReference type="Proteomes" id="UP000515789"/>
    </source>
</evidence>
<gene>
    <name evidence="8" type="ORF">E5259_15135</name>
</gene>
<keyword evidence="1" id="KW-0229">DNA integration</keyword>
<dbReference type="InterPro" id="IPR006119">
    <property type="entry name" value="Resolv_N"/>
</dbReference>
<dbReference type="PANTHER" id="PTHR30461:SF23">
    <property type="entry name" value="DNA RECOMBINASE-RELATED"/>
    <property type="match status" value="1"/>
</dbReference>
<protein>
    <submittedName>
        <fullName evidence="8">Recombinase family protein</fullName>
    </submittedName>
</protein>
<dbReference type="EMBL" id="CP039126">
    <property type="protein sequence ID" value="QMW81433.1"/>
    <property type="molecule type" value="Genomic_DNA"/>
</dbReference>
<dbReference type="AlphaFoldDB" id="A0A7G5N3J0"/>
<dbReference type="PROSITE" id="PS51737">
    <property type="entry name" value="RECOMBINASE_DNA_BIND"/>
    <property type="match status" value="1"/>
</dbReference>
<dbReference type="GO" id="GO:0015074">
    <property type="term" value="P:DNA integration"/>
    <property type="evidence" value="ECO:0007669"/>
    <property type="project" value="UniProtKB-KW"/>
</dbReference>
<dbReference type="InterPro" id="IPR050639">
    <property type="entry name" value="SSR_resolvase"/>
</dbReference>
<accession>A0A7G5N3J0</accession>
<keyword evidence="2" id="KW-0238">DNA-binding</keyword>
<dbReference type="Proteomes" id="UP000515789">
    <property type="component" value="Chromosome"/>
</dbReference>
<dbReference type="Gene3D" id="3.90.1750.20">
    <property type="entry name" value="Putative Large Serine Recombinase, Chain B, Domain 2"/>
    <property type="match status" value="1"/>
</dbReference>
<feature type="active site" description="O-(5'-phospho-DNA)-serine intermediate" evidence="4 5">
    <location>
        <position position="19"/>
    </location>
</feature>
<evidence type="ECO:0000259" key="7">
    <source>
        <dbReference type="PROSITE" id="PS51737"/>
    </source>
</evidence>
<feature type="domain" description="Resolvase/invertase-type recombinase catalytic" evidence="6">
    <location>
        <begin position="11"/>
        <end position="158"/>
    </location>
</feature>
<dbReference type="PROSITE" id="PS51736">
    <property type="entry name" value="RECOMBINASES_3"/>
    <property type="match status" value="1"/>
</dbReference>
<evidence type="ECO:0000256" key="4">
    <source>
        <dbReference type="PIRSR" id="PIRSR606118-50"/>
    </source>
</evidence>
<proteinExistence type="predicted"/>
<organism evidence="8 9">
    <name type="scientific">Blautia producta</name>
    <dbReference type="NCBI Taxonomy" id="33035"/>
    <lineage>
        <taxon>Bacteria</taxon>
        <taxon>Bacillati</taxon>
        <taxon>Bacillota</taxon>
        <taxon>Clostridia</taxon>
        <taxon>Lachnospirales</taxon>
        <taxon>Lachnospiraceae</taxon>
        <taxon>Blautia</taxon>
    </lineage>
</organism>
<dbReference type="SUPFAM" id="SSF53041">
    <property type="entry name" value="Resolvase-like"/>
    <property type="match status" value="1"/>
</dbReference>
<evidence type="ECO:0000256" key="3">
    <source>
        <dbReference type="ARBA" id="ARBA00023172"/>
    </source>
</evidence>
<dbReference type="Pfam" id="PF07508">
    <property type="entry name" value="Recombinase"/>
    <property type="match status" value="1"/>
</dbReference>
<name>A0A7G5N3J0_9FIRM</name>
<dbReference type="Gene3D" id="3.40.50.1390">
    <property type="entry name" value="Resolvase, N-terminal catalytic domain"/>
    <property type="match status" value="1"/>
</dbReference>
<dbReference type="InterPro" id="IPR036162">
    <property type="entry name" value="Resolvase-like_N_sf"/>
</dbReference>
<dbReference type="GO" id="GO:0003677">
    <property type="term" value="F:DNA binding"/>
    <property type="evidence" value="ECO:0007669"/>
    <property type="project" value="UniProtKB-KW"/>
</dbReference>
<evidence type="ECO:0000313" key="8">
    <source>
        <dbReference type="EMBL" id="QMW81433.1"/>
    </source>
</evidence>
<sequence>MKNLMSDTFRRVAIYIRVSTNHQVDKDSLPLQREELINYCKYVLGIEDFEIFEDAGFSAKNTDRPGYQKMMKLVRAGLFTHVLVWKLDRISRNLLDFAYMYEELKKLDVAFISKNEQFDTSTAMGEAMLKIILVFAELERKTTSERVAATMISRAINGKWNGGRVPYGYSYDYEQKEFSVNPEEQKVALLMCDLYEASNSLLFVSRKLNEMGYRSRAGNLWSPVQVRKVLVNPFNTGKYVYNQTSLSTGTQLPNKEEDFIVIEDHHPALIPQERQDRLIARLNRNARSRSNANNTTNRKNIHVFSGLIYCENCGNMLTSSVGKKLAGDGWRPSIYLCPSKRKHVSDGCHDTTDSSVGEFVLNFIMNMLNAQRNFQLVRSAADLQRLLLYGKVFDDVDHLDQDSLNDMFTVLSSNLPQNVKAGMKKKMRKPPSNPEVTKLNKEKQRLERAMERLKRLYMYSDDSMTEQEYITEKNRIADAYSEAEARIVEITNYERMERSISDEDFVRQATAFILSKKLSGSSYINYRKLAVSTDPLMLKEFFNSILDSITINTDGKIGSIVFKNGLRHQFIYTSNKKEDKTMLAKCNYCGQVMLEADGCTKTYFTLNGKQYPRIRVGDKYDFEPGTTSRCHDCAAKPGEYHHSGCDAERCPVCHEQLIGCECDFSDL</sequence>
<feature type="domain" description="Recombinase" evidence="7">
    <location>
        <begin position="166"/>
        <end position="288"/>
    </location>
</feature>